<dbReference type="Proteomes" id="UP001635817">
    <property type="component" value="Unassembled WGS sequence"/>
</dbReference>
<dbReference type="EMBL" id="JBKBDE010000001">
    <property type="protein sequence ID" value="MFN6549568.1"/>
    <property type="molecule type" value="Genomic_DNA"/>
</dbReference>
<dbReference type="RefSeq" id="WP_409548511.1">
    <property type="nucleotide sequence ID" value="NZ_JBKBDE010000001.1"/>
</dbReference>
<dbReference type="Gene3D" id="3.10.180.10">
    <property type="entry name" value="2,3-Dihydroxybiphenyl 1,2-Dioxygenase, domain 1"/>
    <property type="match status" value="1"/>
</dbReference>
<gene>
    <name evidence="1" type="ORF">ACK4CP_04145</name>
</gene>
<keyword evidence="2" id="KW-1185">Reference proteome</keyword>
<proteinExistence type="predicted"/>
<sequence>MITEIRLQSNNGESTARFWSAIFNVPAEHLGPDRWGIHSWRITPATGPTVALSTTPVVETISRYIDITVVVDAGAPNRLRALGFEVADDGSQAVDVNGTDSTVFLVTPDPISPDLYEDDPAVGKAHTAELMRRSPDTVAASPTRLSLMVIYVPDPRVELAAKFYAAVLNVEPRREQHGGPEHWSVARGGLTIELYPVGDRIHTSSRFEFAEDAVGAVARLTDRAFALPERTPDGRGWWCHDPCGNTVILLQ</sequence>
<evidence type="ECO:0000313" key="2">
    <source>
        <dbReference type="Proteomes" id="UP001635817"/>
    </source>
</evidence>
<protein>
    <submittedName>
        <fullName evidence="1">VOC family protein</fullName>
    </submittedName>
</protein>
<dbReference type="InterPro" id="IPR029068">
    <property type="entry name" value="Glyas_Bleomycin-R_OHBP_Dase"/>
</dbReference>
<reference evidence="1 2" key="1">
    <citation type="submission" date="2024-12" db="EMBL/GenBank/DDBJ databases">
        <title>The coexistence of Mycolicibacterium septicum and Mycolicibacterium nivoides in clinical samples.</title>
        <authorList>
            <person name="Wang C."/>
            <person name="Feng Y."/>
            <person name="Zong Z."/>
        </authorList>
    </citation>
    <scope>NUCLEOTIDE SEQUENCE [LARGE SCALE GENOMIC DNA]</scope>
    <source>
        <strain evidence="1 2">120310</strain>
    </source>
</reference>
<organism evidence="1 2">
    <name type="scientific">Mycolicibacterium septicum</name>
    <dbReference type="NCBI Taxonomy" id="98668"/>
    <lineage>
        <taxon>Bacteria</taxon>
        <taxon>Bacillati</taxon>
        <taxon>Actinomycetota</taxon>
        <taxon>Actinomycetes</taxon>
        <taxon>Mycobacteriales</taxon>
        <taxon>Mycobacteriaceae</taxon>
        <taxon>Mycolicibacterium</taxon>
    </lineage>
</organism>
<dbReference type="SUPFAM" id="SSF54593">
    <property type="entry name" value="Glyoxalase/Bleomycin resistance protein/Dihydroxybiphenyl dioxygenase"/>
    <property type="match status" value="1"/>
</dbReference>
<comment type="caution">
    <text evidence="1">The sequence shown here is derived from an EMBL/GenBank/DDBJ whole genome shotgun (WGS) entry which is preliminary data.</text>
</comment>
<accession>A0ABW9LRH5</accession>
<name>A0ABW9LRH5_9MYCO</name>
<evidence type="ECO:0000313" key="1">
    <source>
        <dbReference type="EMBL" id="MFN6549568.1"/>
    </source>
</evidence>